<dbReference type="InterPro" id="IPR051912">
    <property type="entry name" value="Alkylbase_DNA_Glycosylase/TA"/>
</dbReference>
<comment type="caution">
    <text evidence="6">The sequence shown here is derived from an EMBL/GenBank/DDBJ whole genome shotgun (WGS) entry which is preliminary data.</text>
</comment>
<dbReference type="EMBL" id="JBEPME010000001">
    <property type="protein sequence ID" value="MET3655910.1"/>
    <property type="molecule type" value="Genomic_DNA"/>
</dbReference>
<name>A0ABV2K4C4_SPOPS</name>
<dbReference type="PANTHER" id="PTHR43003">
    <property type="entry name" value="DNA-3-METHYLADENINE GLYCOSYLASE"/>
    <property type="match status" value="1"/>
</dbReference>
<dbReference type="GO" id="GO:0003905">
    <property type="term" value="F:alkylbase DNA N-glycosylase activity"/>
    <property type="evidence" value="ECO:0007669"/>
    <property type="project" value="UniProtKB-EC"/>
</dbReference>
<dbReference type="SUPFAM" id="SSF48150">
    <property type="entry name" value="DNA-glycosylase"/>
    <property type="match status" value="1"/>
</dbReference>
<dbReference type="Gene3D" id="1.10.1670.40">
    <property type="match status" value="1"/>
</dbReference>
<dbReference type="Pfam" id="PF00730">
    <property type="entry name" value="HhH-GPD"/>
    <property type="match status" value="1"/>
</dbReference>
<dbReference type="Proteomes" id="UP001549104">
    <property type="component" value="Unassembled WGS sequence"/>
</dbReference>
<keyword evidence="4" id="KW-0234">DNA repair</keyword>
<proteinExistence type="predicted"/>
<keyword evidence="6" id="KW-0378">Hydrolase</keyword>
<dbReference type="InterPro" id="IPR011257">
    <property type="entry name" value="DNA_glycosylase"/>
</dbReference>
<dbReference type="InterPro" id="IPR003265">
    <property type="entry name" value="HhH-GPD_domain"/>
</dbReference>
<evidence type="ECO:0000259" key="5">
    <source>
        <dbReference type="SMART" id="SM00478"/>
    </source>
</evidence>
<dbReference type="CDD" id="cd00056">
    <property type="entry name" value="ENDO3c"/>
    <property type="match status" value="1"/>
</dbReference>
<dbReference type="PANTHER" id="PTHR43003:SF5">
    <property type="entry name" value="DNA-3-METHYLADENINE GLYCOSYLASE"/>
    <property type="match status" value="1"/>
</dbReference>
<keyword evidence="7" id="KW-1185">Reference proteome</keyword>
<dbReference type="SMART" id="SM00478">
    <property type="entry name" value="ENDO3c"/>
    <property type="match status" value="1"/>
</dbReference>
<dbReference type="EC" id="3.2.2.21" evidence="2"/>
<evidence type="ECO:0000256" key="2">
    <source>
        <dbReference type="ARBA" id="ARBA00012000"/>
    </source>
</evidence>
<reference evidence="6 7" key="1">
    <citation type="submission" date="2024-06" db="EMBL/GenBank/DDBJ databases">
        <title>Sorghum-associated microbial communities from plants grown in Nebraska, USA.</title>
        <authorList>
            <person name="Schachtman D."/>
        </authorList>
    </citation>
    <scope>NUCLEOTIDE SEQUENCE [LARGE SCALE GENOMIC DNA]</scope>
    <source>
        <strain evidence="6 7">1288</strain>
    </source>
</reference>
<evidence type="ECO:0000313" key="7">
    <source>
        <dbReference type="Proteomes" id="UP001549104"/>
    </source>
</evidence>
<evidence type="ECO:0000256" key="1">
    <source>
        <dbReference type="ARBA" id="ARBA00000086"/>
    </source>
</evidence>
<evidence type="ECO:0000256" key="4">
    <source>
        <dbReference type="ARBA" id="ARBA00023204"/>
    </source>
</evidence>
<organism evidence="6 7">
    <name type="scientific">Sporosarcina psychrophila</name>
    <name type="common">Bacillus psychrophilus</name>
    <dbReference type="NCBI Taxonomy" id="1476"/>
    <lineage>
        <taxon>Bacteria</taxon>
        <taxon>Bacillati</taxon>
        <taxon>Bacillota</taxon>
        <taxon>Bacilli</taxon>
        <taxon>Bacillales</taxon>
        <taxon>Caryophanaceae</taxon>
        <taxon>Sporosarcina</taxon>
    </lineage>
</organism>
<evidence type="ECO:0000256" key="3">
    <source>
        <dbReference type="ARBA" id="ARBA00022763"/>
    </source>
</evidence>
<feature type="domain" description="HhH-GPD" evidence="5">
    <location>
        <begin position="124"/>
        <end position="284"/>
    </location>
</feature>
<accession>A0ABV2K4C4</accession>
<evidence type="ECO:0000313" key="6">
    <source>
        <dbReference type="EMBL" id="MET3655910.1"/>
    </source>
</evidence>
<keyword evidence="3" id="KW-0227">DNA damage</keyword>
<dbReference type="Gene3D" id="1.10.340.30">
    <property type="entry name" value="Hypothetical protein, domain 2"/>
    <property type="match status" value="1"/>
</dbReference>
<comment type="catalytic activity">
    <reaction evidence="1">
        <text>Hydrolysis of alkylated DNA, releasing 3-methyladenine, 3-methylguanine, 7-methylguanine and 7-methyladenine.</text>
        <dbReference type="EC" id="3.2.2.21"/>
    </reaction>
</comment>
<sequence>MFLIDVQFSLPYVYDFDRAIIRLAGDPVNSVDLQSRIVRIPMEEGNNITLQSTGTKQLPAFIVGNAIDDSQIETVKSIFHFDKPLDAIGLHFAGTDLGPLFLEYEGTPLVKSFSLYGTLMKSIIHQQLNLSFSHTLTQRFVESFGEMVDDVWRYPSPERIASLDVSVLRDLQFSTRKAEYVIGLSQSIAEGTLDLEQFRKMDDDEVTSKLVAYRGVGPWTAQGFLMSGLGRPNLFPLADIGLQNALKQVWKMDRKPTQDEMLARFPEWSPYLSYAAHYLWHSIE</sequence>
<keyword evidence="6" id="KW-0326">Glycosidase</keyword>
<gene>
    <name evidence="6" type="ORF">ABIC55_000994</name>
</gene>
<protein>
    <recommendedName>
        <fullName evidence="2">DNA-3-methyladenine glycosylase II</fullName>
        <ecNumber evidence="2">3.2.2.21</ecNumber>
    </recommendedName>
</protein>